<reference evidence="2" key="1">
    <citation type="journal article" date="2023" name="Science">
        <title>Genome structures resolve the early diversification of teleost fishes.</title>
        <authorList>
            <person name="Parey E."/>
            <person name="Louis A."/>
            <person name="Montfort J."/>
            <person name="Bouchez O."/>
            <person name="Roques C."/>
            <person name="Iampietro C."/>
            <person name="Lluch J."/>
            <person name="Castinel A."/>
            <person name="Donnadieu C."/>
            <person name="Desvignes T."/>
            <person name="Floi Bucao C."/>
            <person name="Jouanno E."/>
            <person name="Wen M."/>
            <person name="Mejri S."/>
            <person name="Dirks R."/>
            <person name="Jansen H."/>
            <person name="Henkel C."/>
            <person name="Chen W.J."/>
            <person name="Zahm M."/>
            <person name="Cabau C."/>
            <person name="Klopp C."/>
            <person name="Thompson A.W."/>
            <person name="Robinson-Rechavi M."/>
            <person name="Braasch I."/>
            <person name="Lecointre G."/>
            <person name="Bobe J."/>
            <person name="Postlethwait J.H."/>
            <person name="Berthelot C."/>
            <person name="Roest Crollius H."/>
            <person name="Guiguen Y."/>
        </authorList>
    </citation>
    <scope>NUCLEOTIDE SEQUENCE</scope>
    <source>
        <strain evidence="2">NC1722</strain>
    </source>
</reference>
<dbReference type="AlphaFoldDB" id="A0AAD7SCB2"/>
<dbReference type="Proteomes" id="UP001221898">
    <property type="component" value="Unassembled WGS sequence"/>
</dbReference>
<sequence length="105" mass="11307">MPDKSEEIGREPSCAPPALTLQAQADTTLRAREGPDWPGRVKTCDGEPVLKSHRQYCSPYLQYRAATSVTALPLTDPQLCGPQLGSSGLEERLAGPHRCSESQSG</sequence>
<name>A0AAD7SCB2_9TELE</name>
<accession>A0AAD7SCB2</accession>
<dbReference type="EMBL" id="JAINUG010000080">
    <property type="protein sequence ID" value="KAJ8399844.1"/>
    <property type="molecule type" value="Genomic_DNA"/>
</dbReference>
<organism evidence="2 3">
    <name type="scientific">Aldrovandia affinis</name>
    <dbReference type="NCBI Taxonomy" id="143900"/>
    <lineage>
        <taxon>Eukaryota</taxon>
        <taxon>Metazoa</taxon>
        <taxon>Chordata</taxon>
        <taxon>Craniata</taxon>
        <taxon>Vertebrata</taxon>
        <taxon>Euteleostomi</taxon>
        <taxon>Actinopterygii</taxon>
        <taxon>Neopterygii</taxon>
        <taxon>Teleostei</taxon>
        <taxon>Notacanthiformes</taxon>
        <taxon>Halosauridae</taxon>
        <taxon>Aldrovandia</taxon>
    </lineage>
</organism>
<feature type="region of interest" description="Disordered" evidence="1">
    <location>
        <begin position="82"/>
        <end position="105"/>
    </location>
</feature>
<protein>
    <submittedName>
        <fullName evidence="2">Uncharacterized protein</fullName>
    </submittedName>
</protein>
<evidence type="ECO:0000256" key="1">
    <source>
        <dbReference type="SAM" id="MobiDB-lite"/>
    </source>
</evidence>
<proteinExistence type="predicted"/>
<feature type="compositionally biased region" description="Basic and acidic residues" evidence="1">
    <location>
        <begin position="89"/>
        <end position="105"/>
    </location>
</feature>
<evidence type="ECO:0000313" key="2">
    <source>
        <dbReference type="EMBL" id="KAJ8399844.1"/>
    </source>
</evidence>
<evidence type="ECO:0000313" key="3">
    <source>
        <dbReference type="Proteomes" id="UP001221898"/>
    </source>
</evidence>
<keyword evidence="3" id="KW-1185">Reference proteome</keyword>
<gene>
    <name evidence="2" type="ORF">AAFF_G00405740</name>
</gene>
<comment type="caution">
    <text evidence="2">The sequence shown here is derived from an EMBL/GenBank/DDBJ whole genome shotgun (WGS) entry which is preliminary data.</text>
</comment>
<feature type="region of interest" description="Disordered" evidence="1">
    <location>
        <begin position="1"/>
        <end position="20"/>
    </location>
</feature>
<feature type="compositionally biased region" description="Basic and acidic residues" evidence="1">
    <location>
        <begin position="1"/>
        <end position="10"/>
    </location>
</feature>